<proteinExistence type="predicted"/>
<organism evidence="2 3">
    <name type="scientific">Glomus cerebriforme</name>
    <dbReference type="NCBI Taxonomy" id="658196"/>
    <lineage>
        <taxon>Eukaryota</taxon>
        <taxon>Fungi</taxon>
        <taxon>Fungi incertae sedis</taxon>
        <taxon>Mucoromycota</taxon>
        <taxon>Glomeromycotina</taxon>
        <taxon>Glomeromycetes</taxon>
        <taxon>Glomerales</taxon>
        <taxon>Glomeraceae</taxon>
        <taxon>Glomus</taxon>
    </lineage>
</organism>
<reference evidence="2 3" key="1">
    <citation type="submission" date="2018-06" db="EMBL/GenBank/DDBJ databases">
        <title>Comparative genomics reveals the genomic features of Rhizophagus irregularis, R. cerebriforme, R. diaphanum and Gigaspora rosea, and their symbiotic lifestyle signature.</title>
        <authorList>
            <person name="Morin E."/>
            <person name="San Clemente H."/>
            <person name="Chen E.C.H."/>
            <person name="De La Providencia I."/>
            <person name="Hainaut M."/>
            <person name="Kuo A."/>
            <person name="Kohler A."/>
            <person name="Murat C."/>
            <person name="Tang N."/>
            <person name="Roy S."/>
            <person name="Loubradou J."/>
            <person name="Henrissat B."/>
            <person name="Grigoriev I.V."/>
            <person name="Corradi N."/>
            <person name="Roux C."/>
            <person name="Martin F.M."/>
        </authorList>
    </citation>
    <scope>NUCLEOTIDE SEQUENCE [LARGE SCALE GENOMIC DNA]</scope>
    <source>
        <strain evidence="2 3">DAOM 227022</strain>
    </source>
</reference>
<evidence type="ECO:0000313" key="3">
    <source>
        <dbReference type="Proteomes" id="UP000265703"/>
    </source>
</evidence>
<dbReference type="SUPFAM" id="SSF56112">
    <property type="entry name" value="Protein kinase-like (PK-like)"/>
    <property type="match status" value="1"/>
</dbReference>
<dbReference type="PROSITE" id="PS50011">
    <property type="entry name" value="PROTEIN_KINASE_DOM"/>
    <property type="match status" value="1"/>
</dbReference>
<feature type="domain" description="Protein kinase" evidence="1">
    <location>
        <begin position="93"/>
        <end position="223"/>
    </location>
</feature>
<dbReference type="InterPro" id="IPR011009">
    <property type="entry name" value="Kinase-like_dom_sf"/>
</dbReference>
<evidence type="ECO:0000259" key="1">
    <source>
        <dbReference type="PROSITE" id="PS50011"/>
    </source>
</evidence>
<dbReference type="InterPro" id="IPR000719">
    <property type="entry name" value="Prot_kinase_dom"/>
</dbReference>
<dbReference type="STRING" id="658196.A0A397SJQ6"/>
<dbReference type="EMBL" id="QKYT01000445">
    <property type="protein sequence ID" value="RIA85129.1"/>
    <property type="molecule type" value="Genomic_DNA"/>
</dbReference>
<name>A0A397SJQ6_9GLOM</name>
<dbReference type="AlphaFoldDB" id="A0A397SJQ6"/>
<keyword evidence="2" id="KW-0418">Kinase</keyword>
<protein>
    <submittedName>
        <fullName evidence="2">Kinase-like domain-containing protein</fullName>
    </submittedName>
</protein>
<dbReference type="PANTHER" id="PTHR44329">
    <property type="entry name" value="SERINE/THREONINE-PROTEIN KINASE TNNI3K-RELATED"/>
    <property type="match status" value="1"/>
</dbReference>
<dbReference type="PANTHER" id="PTHR44329:SF291">
    <property type="entry name" value="PROTEIN KINASE DOMAIN-CONTAINING PROTEIN"/>
    <property type="match status" value="1"/>
</dbReference>
<dbReference type="OrthoDB" id="6718656at2759"/>
<comment type="caution">
    <text evidence="2">The sequence shown here is derived from an EMBL/GenBank/DDBJ whole genome shotgun (WGS) entry which is preliminary data.</text>
</comment>
<keyword evidence="2" id="KW-0808">Transferase</keyword>
<evidence type="ECO:0000313" key="2">
    <source>
        <dbReference type="EMBL" id="RIA85129.1"/>
    </source>
</evidence>
<gene>
    <name evidence="2" type="ORF">C1645_831243</name>
</gene>
<dbReference type="GO" id="GO:0004674">
    <property type="term" value="F:protein serine/threonine kinase activity"/>
    <property type="evidence" value="ECO:0007669"/>
    <property type="project" value="TreeGrafter"/>
</dbReference>
<accession>A0A397SJQ6</accession>
<dbReference type="Proteomes" id="UP000265703">
    <property type="component" value="Unassembled WGS sequence"/>
</dbReference>
<dbReference type="InterPro" id="IPR001245">
    <property type="entry name" value="Ser-Thr/Tyr_kinase_cat_dom"/>
</dbReference>
<dbReference type="Pfam" id="PF07714">
    <property type="entry name" value="PK_Tyr_Ser-Thr"/>
    <property type="match status" value="1"/>
</dbReference>
<sequence>MSKKFKKNFKTSKNNYLNTSSKYKLKRNYGLCSDCKRPNTSHGWCQNCNSKIFQKDFDKWTSGNKYIDKFIQETQMKAKSKYEVIEWIPYNQIRNIEYLAKGGFSTIYTANWYDYISVVLKSLNNSSNINDDFLNALKNHLQFNSTSDNSLTVRIYGITQDPETSNYMILMQYINGGNLRSNLLIKKHSLFEKYKDLSQIAAALSTLHTCNLIHGDFHREIFS</sequence>
<dbReference type="InterPro" id="IPR051681">
    <property type="entry name" value="Ser/Thr_Kinases-Pseudokinases"/>
</dbReference>
<keyword evidence="3" id="KW-1185">Reference proteome</keyword>
<dbReference type="Gene3D" id="1.10.510.10">
    <property type="entry name" value="Transferase(Phosphotransferase) domain 1"/>
    <property type="match status" value="1"/>
</dbReference>
<dbReference type="GO" id="GO:0005524">
    <property type="term" value="F:ATP binding"/>
    <property type="evidence" value="ECO:0007669"/>
    <property type="project" value="InterPro"/>
</dbReference>